<name>A0AAW1IZS7_POPJA</name>
<feature type="compositionally biased region" description="Polar residues" evidence="1">
    <location>
        <begin position="301"/>
        <end position="315"/>
    </location>
</feature>
<dbReference type="EMBL" id="JASPKY010000469">
    <property type="protein sequence ID" value="KAK9695845.1"/>
    <property type="molecule type" value="Genomic_DNA"/>
</dbReference>
<feature type="region of interest" description="Disordered" evidence="1">
    <location>
        <begin position="211"/>
        <end position="321"/>
    </location>
</feature>
<comment type="caution">
    <text evidence="2">The sequence shown here is derived from an EMBL/GenBank/DDBJ whole genome shotgun (WGS) entry which is preliminary data.</text>
</comment>
<keyword evidence="3" id="KW-1185">Reference proteome</keyword>
<dbReference type="Proteomes" id="UP001458880">
    <property type="component" value="Unassembled WGS sequence"/>
</dbReference>
<sequence length="321" mass="36417">MAKKRNYLKLQAKPLQNDSNCFLLSDEDDSDDSEIVVPSSQAKRRIFQNPPRQKPRPSLIRRNLNEFVSSTPMHPARKTFNGSLHLSPIENEPPERQVRRNSKSLQMEIIPSTQESSKRKNATKPVKKKDVTKNNSELGNKSVLARPLQSTVSSSEDNTNNNEKEREITRVDTRKTLCTEVQTSFKSPLCRITKSYCNVLTQTAVDKGTILLQHGRDSRRSSTRSRTTRQSSTNKNDNPEDDEDDPTLTENTIGRNLRSASEKLQRTPKKDANRTKGQSAERSLTTAEKLQRTPKKDANRTKGQSAERSLTTAVQKNKKRC</sequence>
<feature type="compositionally biased region" description="Basic and acidic residues" evidence="1">
    <location>
        <begin position="260"/>
        <end position="274"/>
    </location>
</feature>
<evidence type="ECO:0000313" key="2">
    <source>
        <dbReference type="EMBL" id="KAK9695845.1"/>
    </source>
</evidence>
<protein>
    <submittedName>
        <fullName evidence="2">Uncharacterized protein</fullName>
    </submittedName>
</protein>
<feature type="region of interest" description="Disordered" evidence="1">
    <location>
        <begin position="67"/>
        <end position="168"/>
    </location>
</feature>
<evidence type="ECO:0000313" key="3">
    <source>
        <dbReference type="Proteomes" id="UP001458880"/>
    </source>
</evidence>
<feature type="compositionally biased region" description="Polar residues" evidence="1">
    <location>
        <begin position="148"/>
        <end position="161"/>
    </location>
</feature>
<reference evidence="2 3" key="1">
    <citation type="journal article" date="2024" name="BMC Genomics">
        <title>De novo assembly and annotation of Popillia japonica's genome with initial clues to its potential as an invasive pest.</title>
        <authorList>
            <person name="Cucini C."/>
            <person name="Boschi S."/>
            <person name="Funari R."/>
            <person name="Cardaioli E."/>
            <person name="Iannotti N."/>
            <person name="Marturano G."/>
            <person name="Paoli F."/>
            <person name="Bruttini M."/>
            <person name="Carapelli A."/>
            <person name="Frati F."/>
            <person name="Nardi F."/>
        </authorList>
    </citation>
    <scope>NUCLEOTIDE SEQUENCE [LARGE SCALE GENOMIC DNA]</scope>
    <source>
        <strain evidence="2">DMR45628</strain>
    </source>
</reference>
<accession>A0AAW1IZS7</accession>
<proteinExistence type="predicted"/>
<dbReference type="AlphaFoldDB" id="A0AAW1IZS7"/>
<evidence type="ECO:0000256" key="1">
    <source>
        <dbReference type="SAM" id="MobiDB-lite"/>
    </source>
</evidence>
<gene>
    <name evidence="2" type="ORF">QE152_g32316</name>
</gene>
<organism evidence="2 3">
    <name type="scientific">Popillia japonica</name>
    <name type="common">Japanese beetle</name>
    <dbReference type="NCBI Taxonomy" id="7064"/>
    <lineage>
        <taxon>Eukaryota</taxon>
        <taxon>Metazoa</taxon>
        <taxon>Ecdysozoa</taxon>
        <taxon>Arthropoda</taxon>
        <taxon>Hexapoda</taxon>
        <taxon>Insecta</taxon>
        <taxon>Pterygota</taxon>
        <taxon>Neoptera</taxon>
        <taxon>Endopterygota</taxon>
        <taxon>Coleoptera</taxon>
        <taxon>Polyphaga</taxon>
        <taxon>Scarabaeiformia</taxon>
        <taxon>Scarabaeidae</taxon>
        <taxon>Rutelinae</taxon>
        <taxon>Popillia</taxon>
    </lineage>
</organism>
<feature type="compositionally biased region" description="Polar residues" evidence="1">
    <location>
        <begin position="275"/>
        <end position="288"/>
    </location>
</feature>
<feature type="compositionally biased region" description="Basic and acidic residues" evidence="1">
    <location>
        <begin position="289"/>
        <end position="300"/>
    </location>
</feature>